<keyword evidence="2" id="KW-1133">Transmembrane helix</keyword>
<reference evidence="3" key="2">
    <citation type="submission" date="2020-09" db="EMBL/GenBank/DDBJ databases">
        <authorList>
            <person name="Sun Q."/>
            <person name="Ohkuma M."/>
        </authorList>
    </citation>
    <scope>NUCLEOTIDE SEQUENCE</scope>
    <source>
        <strain evidence="3">JCM 4815</strain>
    </source>
</reference>
<gene>
    <name evidence="3" type="ORF">GCM10010365_08790</name>
</gene>
<evidence type="ECO:0000256" key="1">
    <source>
        <dbReference type="SAM" id="MobiDB-lite"/>
    </source>
</evidence>
<comment type="caution">
    <text evidence="3">The sequence shown here is derived from an EMBL/GenBank/DDBJ whole genome shotgun (WGS) entry which is preliminary data.</text>
</comment>
<sequence>MLRHDVQPGKLVAGFFLLLTAVIYAGDAGDAWDTPWFVAIPVIIVGLFLAGVTAFLTQAIRHRRTSPAQGAKAPRATRTSNAETPDRSE</sequence>
<accession>A0A918UDN6</accession>
<dbReference type="RefSeq" id="WP_189855404.1">
    <property type="nucleotide sequence ID" value="NZ_BMVW01000001.1"/>
</dbReference>
<feature type="transmembrane region" description="Helical" evidence="2">
    <location>
        <begin position="35"/>
        <end position="56"/>
    </location>
</feature>
<evidence type="ECO:0000313" key="3">
    <source>
        <dbReference type="EMBL" id="GGY92493.1"/>
    </source>
</evidence>
<keyword evidence="4" id="KW-1185">Reference proteome</keyword>
<organism evidence="3 4">
    <name type="scientific">Streptomyces poonensis</name>
    <dbReference type="NCBI Taxonomy" id="68255"/>
    <lineage>
        <taxon>Bacteria</taxon>
        <taxon>Bacillati</taxon>
        <taxon>Actinomycetota</taxon>
        <taxon>Actinomycetes</taxon>
        <taxon>Kitasatosporales</taxon>
        <taxon>Streptomycetaceae</taxon>
        <taxon>Streptomyces</taxon>
    </lineage>
</organism>
<feature type="region of interest" description="Disordered" evidence="1">
    <location>
        <begin position="64"/>
        <end position="89"/>
    </location>
</feature>
<keyword evidence="2" id="KW-0812">Transmembrane</keyword>
<dbReference type="EMBL" id="BMVW01000001">
    <property type="protein sequence ID" value="GGY92493.1"/>
    <property type="molecule type" value="Genomic_DNA"/>
</dbReference>
<evidence type="ECO:0000256" key="2">
    <source>
        <dbReference type="SAM" id="Phobius"/>
    </source>
</evidence>
<proteinExistence type="predicted"/>
<protein>
    <submittedName>
        <fullName evidence="3">Uncharacterized protein</fullName>
    </submittedName>
</protein>
<dbReference type="Proteomes" id="UP000622166">
    <property type="component" value="Unassembled WGS sequence"/>
</dbReference>
<evidence type="ECO:0000313" key="4">
    <source>
        <dbReference type="Proteomes" id="UP000622166"/>
    </source>
</evidence>
<keyword evidence="2" id="KW-0472">Membrane</keyword>
<name>A0A918UDN6_9ACTN</name>
<reference evidence="3" key="1">
    <citation type="journal article" date="2014" name="Int. J. Syst. Evol. Microbiol.">
        <title>Complete genome sequence of Corynebacterium casei LMG S-19264T (=DSM 44701T), isolated from a smear-ripened cheese.</title>
        <authorList>
            <consortium name="US DOE Joint Genome Institute (JGI-PGF)"/>
            <person name="Walter F."/>
            <person name="Albersmeier A."/>
            <person name="Kalinowski J."/>
            <person name="Ruckert C."/>
        </authorList>
    </citation>
    <scope>NUCLEOTIDE SEQUENCE</scope>
    <source>
        <strain evidence="3">JCM 4815</strain>
    </source>
</reference>
<dbReference type="AlphaFoldDB" id="A0A918UDN6"/>